<organism evidence="1 2">
    <name type="scientific">Castor canadensis</name>
    <name type="common">American beaver</name>
    <dbReference type="NCBI Taxonomy" id="51338"/>
    <lineage>
        <taxon>Eukaryota</taxon>
        <taxon>Metazoa</taxon>
        <taxon>Chordata</taxon>
        <taxon>Craniata</taxon>
        <taxon>Vertebrata</taxon>
        <taxon>Euteleostomi</taxon>
        <taxon>Mammalia</taxon>
        <taxon>Eutheria</taxon>
        <taxon>Euarchontoglires</taxon>
        <taxon>Glires</taxon>
        <taxon>Rodentia</taxon>
        <taxon>Castorimorpha</taxon>
        <taxon>Castoridae</taxon>
        <taxon>Castor</taxon>
    </lineage>
</organism>
<evidence type="ECO:0000313" key="1">
    <source>
        <dbReference type="Proteomes" id="UP001732720"/>
    </source>
</evidence>
<accession>A0AC58LBN2</accession>
<evidence type="ECO:0000313" key="2">
    <source>
        <dbReference type="RefSeq" id="XP_073914554.1"/>
    </source>
</evidence>
<keyword evidence="1" id="KW-1185">Reference proteome</keyword>
<dbReference type="RefSeq" id="XP_073914554.1">
    <property type="nucleotide sequence ID" value="XM_074058453.1"/>
</dbReference>
<gene>
    <name evidence="2" type="primary">LOC109700290</name>
</gene>
<name>A0AC58LBN2_CASCN</name>
<proteinExistence type="predicted"/>
<reference evidence="2" key="1">
    <citation type="submission" date="2025-08" db="UniProtKB">
        <authorList>
            <consortium name="RefSeq"/>
        </authorList>
    </citation>
    <scope>IDENTIFICATION</scope>
</reference>
<protein>
    <submittedName>
        <fullName evidence="2">Zinc finger protein interacting with ribonucleoprotein K-like isoform X2</fullName>
    </submittedName>
</protein>
<sequence>MTPADFDLENIRNPESKVVFPGTLCKGCATFEDMSISFSQEEWELLSAAQRCPYLHVMLENFALITSIGCGHQVGDKEALMHSVGKRCYT</sequence>
<dbReference type="Proteomes" id="UP001732720">
    <property type="component" value="Chromosome 16"/>
</dbReference>